<evidence type="ECO:0000256" key="1">
    <source>
        <dbReference type="SAM" id="MobiDB-lite"/>
    </source>
</evidence>
<dbReference type="Proteomes" id="UP000233597">
    <property type="component" value="Unassembled WGS sequence"/>
</dbReference>
<gene>
    <name evidence="2" type="ORF">COO20_21635</name>
</gene>
<reference evidence="2 3" key="1">
    <citation type="submission" date="2017-09" db="EMBL/GenBank/DDBJ databases">
        <title>Biodiversity and function of Thalassospira species in the particle-attached aromatic-hydrocarbon-degrading consortia from the surface seawater of the South China Sea.</title>
        <authorList>
            <person name="Dong C."/>
            <person name="Liu R."/>
            <person name="Shao Z."/>
        </authorList>
    </citation>
    <scope>NUCLEOTIDE SEQUENCE [LARGE SCALE GENOMIC DNA]</scope>
    <source>
        <strain evidence="2 3">CSC1P2</strain>
    </source>
</reference>
<dbReference type="OrthoDB" id="9863213at2"/>
<feature type="region of interest" description="Disordered" evidence="1">
    <location>
        <begin position="194"/>
        <end position="218"/>
    </location>
</feature>
<comment type="caution">
    <text evidence="2">The sequence shown here is derived from an EMBL/GenBank/DDBJ whole genome shotgun (WGS) entry which is preliminary data.</text>
</comment>
<dbReference type="EMBL" id="NWTK01000017">
    <property type="protein sequence ID" value="PKR50476.1"/>
    <property type="molecule type" value="Genomic_DNA"/>
</dbReference>
<protein>
    <submittedName>
        <fullName evidence="2">Uncharacterized protein</fullName>
    </submittedName>
</protein>
<accession>A0A2N3KIZ8</accession>
<dbReference type="AlphaFoldDB" id="A0A2N3KIZ8"/>
<proteinExistence type="predicted"/>
<evidence type="ECO:0000313" key="3">
    <source>
        <dbReference type="Proteomes" id="UP000233597"/>
    </source>
</evidence>
<sequence length="218" mass="24542">MTANFSDTNIKEWAIALHKQPEIIAKVMEILPFTAQDLIKISKDLYRRPLSNDMIQKCMSVDACVKLQSDTYRRLAMLFTHLEIGVELQDGEYQPKLPPSLQQAADLSRLDRHQKTYADTRGVQIRISRSQMDAITQYCKRHRLSRNNLICEIIEVGFHNVTGRSLPGAIAQDPVKDLYQAGFGLITEPQMAPAASPKTGLVTDKQTNNSQPMGLVCE</sequence>
<name>A0A2N3KIZ8_9PROT</name>
<evidence type="ECO:0000313" key="2">
    <source>
        <dbReference type="EMBL" id="PKR50476.1"/>
    </source>
</evidence>
<organism evidence="2 3">
    <name type="scientific">Thalassospira marina</name>
    <dbReference type="NCBI Taxonomy" id="2048283"/>
    <lineage>
        <taxon>Bacteria</taxon>
        <taxon>Pseudomonadati</taxon>
        <taxon>Pseudomonadota</taxon>
        <taxon>Alphaproteobacteria</taxon>
        <taxon>Rhodospirillales</taxon>
        <taxon>Thalassospiraceae</taxon>
        <taxon>Thalassospira</taxon>
    </lineage>
</organism>
<dbReference type="RefSeq" id="WP_101270313.1">
    <property type="nucleotide sequence ID" value="NZ_NWTK01000017.1"/>
</dbReference>